<keyword evidence="4 5" id="KW-0472">Membrane</keyword>
<dbReference type="GO" id="GO:0140359">
    <property type="term" value="F:ABC-type transporter activity"/>
    <property type="evidence" value="ECO:0007669"/>
    <property type="project" value="InterPro"/>
</dbReference>
<feature type="transmembrane region" description="Helical" evidence="5">
    <location>
        <begin position="212"/>
        <end position="235"/>
    </location>
</feature>
<evidence type="ECO:0000256" key="5">
    <source>
        <dbReference type="SAM" id="Phobius"/>
    </source>
</evidence>
<gene>
    <name evidence="7" type="ORF">EHS19_10010</name>
</gene>
<evidence type="ECO:0000313" key="8">
    <source>
        <dbReference type="Proteomes" id="UP000326336"/>
    </source>
</evidence>
<dbReference type="EMBL" id="RQSP01000062">
    <property type="protein sequence ID" value="KAB5604489.1"/>
    <property type="molecule type" value="Genomic_DNA"/>
</dbReference>
<organism evidence="7 8">
    <name type="scientific">Bifidobacterium jacchi</name>
    <dbReference type="NCBI Taxonomy" id="2490545"/>
    <lineage>
        <taxon>Bacteria</taxon>
        <taxon>Bacillati</taxon>
        <taxon>Actinomycetota</taxon>
        <taxon>Actinomycetes</taxon>
        <taxon>Bifidobacteriales</taxon>
        <taxon>Bifidobacteriaceae</taxon>
        <taxon>Bifidobacterium</taxon>
    </lineage>
</organism>
<evidence type="ECO:0000256" key="3">
    <source>
        <dbReference type="ARBA" id="ARBA00022989"/>
    </source>
</evidence>
<name>A0A5N5RCH7_9BIFI</name>
<keyword evidence="2 5" id="KW-0812">Transmembrane</keyword>
<comment type="subcellular location">
    <subcellularLocation>
        <location evidence="1">Membrane</location>
        <topology evidence="1">Multi-pass membrane protein</topology>
    </subcellularLocation>
</comment>
<keyword evidence="8" id="KW-1185">Reference proteome</keyword>
<dbReference type="Pfam" id="PF01061">
    <property type="entry name" value="ABC2_membrane"/>
    <property type="match status" value="1"/>
</dbReference>
<sequence>MMDGMIRMAWFHMRNLWSTSFFLETAIASPLSFALLRLIAARWAAAPSLWLDAAVCGLWSTTTLAVGLIGFQRYQGVLKYLTVSPLPLWRVFAPLVAAATLIGVIGLPISFAVIVVAGLLSGHDPVPFAGQSIGLQLIGYLLAVVACCASAMLLSSIFVLSRSAIAFEPLVLIPVWMLCGIVMPIGLFPPFLRVVALLHPLTWAVWIGQQRSFGPLCAWAVAGCLALCGAYLAAAGKGLHVALRRACVEGTLDLS</sequence>
<comment type="caution">
    <text evidence="7">The sequence shown here is derived from an EMBL/GenBank/DDBJ whole genome shotgun (WGS) entry which is preliminary data.</text>
</comment>
<feature type="transmembrane region" description="Helical" evidence="5">
    <location>
        <begin position="92"/>
        <end position="117"/>
    </location>
</feature>
<dbReference type="AlphaFoldDB" id="A0A5N5RCH7"/>
<evidence type="ECO:0000256" key="4">
    <source>
        <dbReference type="ARBA" id="ARBA00023136"/>
    </source>
</evidence>
<evidence type="ECO:0000256" key="2">
    <source>
        <dbReference type="ARBA" id="ARBA00022692"/>
    </source>
</evidence>
<accession>A0A5N5RCH7</accession>
<reference evidence="7 8" key="1">
    <citation type="journal article" date="2019" name="Int. J. Syst. Evol. Microbiol.">
        <title>Bifidobacterium jacchi sp. nov., isolated from the faeces of a baby common marmoset (Callithrix jacchus).</title>
        <authorList>
            <person name="Modesto M."/>
            <person name="Watanabe K."/>
            <person name="Arita M."/>
            <person name="Satti M."/>
            <person name="Oki K."/>
            <person name="Sciavilla P."/>
            <person name="Patavino C."/>
            <person name="Camma C."/>
            <person name="Michelini S."/>
            <person name="Sgorbati B."/>
            <person name="Mattarelli P."/>
        </authorList>
    </citation>
    <scope>NUCLEOTIDE SEQUENCE [LARGE SCALE GENOMIC DNA]</scope>
    <source>
        <strain evidence="7 8">MRM 9.3</strain>
    </source>
</reference>
<dbReference type="InterPro" id="IPR013525">
    <property type="entry name" value="ABC2_TM"/>
</dbReference>
<proteinExistence type="predicted"/>
<feature type="domain" description="ABC-2 type transporter transmembrane" evidence="6">
    <location>
        <begin position="59"/>
        <end position="205"/>
    </location>
</feature>
<evidence type="ECO:0000256" key="1">
    <source>
        <dbReference type="ARBA" id="ARBA00004141"/>
    </source>
</evidence>
<dbReference type="RefSeq" id="WP_151917613.1">
    <property type="nucleotide sequence ID" value="NZ_RQSP01000062.1"/>
</dbReference>
<feature type="transmembrane region" description="Helical" evidence="5">
    <location>
        <begin position="137"/>
        <end position="159"/>
    </location>
</feature>
<dbReference type="OrthoDB" id="2166220at2"/>
<dbReference type="GO" id="GO:0016020">
    <property type="term" value="C:membrane"/>
    <property type="evidence" value="ECO:0007669"/>
    <property type="project" value="UniProtKB-SubCell"/>
</dbReference>
<feature type="transmembrane region" description="Helical" evidence="5">
    <location>
        <begin position="50"/>
        <end position="71"/>
    </location>
</feature>
<keyword evidence="3 5" id="KW-1133">Transmembrane helix</keyword>
<protein>
    <submittedName>
        <fullName evidence="7">ABC transporter permease</fullName>
    </submittedName>
</protein>
<dbReference type="Proteomes" id="UP000326336">
    <property type="component" value="Unassembled WGS sequence"/>
</dbReference>
<evidence type="ECO:0000259" key="6">
    <source>
        <dbReference type="Pfam" id="PF01061"/>
    </source>
</evidence>
<feature type="transmembrane region" description="Helical" evidence="5">
    <location>
        <begin position="171"/>
        <end position="192"/>
    </location>
</feature>
<evidence type="ECO:0000313" key="7">
    <source>
        <dbReference type="EMBL" id="KAB5604489.1"/>
    </source>
</evidence>